<dbReference type="EMBL" id="LN483166">
    <property type="protein sequence ID" value="CED84670.1"/>
    <property type="molecule type" value="Genomic_DNA"/>
</dbReference>
<name>A0A0F7SVS2_PHARH</name>
<evidence type="ECO:0000313" key="1">
    <source>
        <dbReference type="EMBL" id="CED84670.1"/>
    </source>
</evidence>
<reference evidence="1" key="1">
    <citation type="submission" date="2014-08" db="EMBL/GenBank/DDBJ databases">
        <authorList>
            <person name="Sharma Rahul"/>
            <person name="Thines Marco"/>
        </authorList>
    </citation>
    <scope>NUCLEOTIDE SEQUENCE</scope>
</reference>
<accession>A0A0F7SVS2</accession>
<proteinExistence type="predicted"/>
<dbReference type="AlphaFoldDB" id="A0A0F7SVS2"/>
<protein>
    <submittedName>
        <fullName evidence="1">Uncharacterized protein</fullName>
    </submittedName>
</protein>
<organism evidence="1">
    <name type="scientific">Phaffia rhodozyma</name>
    <name type="common">Yeast</name>
    <name type="synonym">Xanthophyllomyces dendrorhous</name>
    <dbReference type="NCBI Taxonomy" id="264483"/>
    <lineage>
        <taxon>Eukaryota</taxon>
        <taxon>Fungi</taxon>
        <taxon>Dikarya</taxon>
        <taxon>Basidiomycota</taxon>
        <taxon>Agaricomycotina</taxon>
        <taxon>Tremellomycetes</taxon>
        <taxon>Cystofilobasidiales</taxon>
        <taxon>Mrakiaceae</taxon>
        <taxon>Phaffia</taxon>
    </lineage>
</organism>
<sequence>MNAIQAEQKAITDSHDLLRNFSEIFQKFRPSTDSDFSNKGKLEKGAGFVSSAHERIIKPMNTAGAISCVSRPTLHQIL</sequence>